<gene>
    <name evidence="1" type="ORF">SAMN06295987_10543</name>
</gene>
<dbReference type="InterPro" id="IPR012349">
    <property type="entry name" value="Split_barrel_FMN-bd"/>
</dbReference>
<dbReference type="Pfam" id="PF04299">
    <property type="entry name" value="FMN_bind_2"/>
    <property type="match status" value="1"/>
</dbReference>
<reference evidence="2" key="1">
    <citation type="submission" date="2017-02" db="EMBL/GenBank/DDBJ databases">
        <authorList>
            <person name="Varghese N."/>
            <person name="Submissions S."/>
        </authorList>
    </citation>
    <scope>NUCLEOTIDE SEQUENCE [LARGE SCALE GENOMIC DNA]</scope>
    <source>
        <strain evidence="2">SM117</strain>
    </source>
</reference>
<dbReference type="PANTHER" id="PTHR35802">
    <property type="entry name" value="PROTEASE SYNTHASE AND SPORULATION PROTEIN PAI 2"/>
    <property type="match status" value="1"/>
</dbReference>
<evidence type="ECO:0000313" key="2">
    <source>
        <dbReference type="Proteomes" id="UP000190989"/>
    </source>
</evidence>
<organism evidence="1 2">
    <name type="scientific">Novosphingobium mathurense</name>
    <dbReference type="NCBI Taxonomy" id="428990"/>
    <lineage>
        <taxon>Bacteria</taxon>
        <taxon>Pseudomonadati</taxon>
        <taxon>Pseudomonadota</taxon>
        <taxon>Alphaproteobacteria</taxon>
        <taxon>Sphingomonadales</taxon>
        <taxon>Sphingomonadaceae</taxon>
        <taxon>Novosphingobium</taxon>
    </lineage>
</organism>
<sequence>MLNPAFDHYSHEDVRRLIAEYPLAWVLCPGAPAASASLLPMLGTYGEDGALTGLVGHMSRRNPLHALFEREGKAQFLFTGPQGYVSAEHAGRRKWGPTWNYAQARIEADVHIDETLTAQAVARLVSTCEQGREQPWNVAELEERYTGMLGMIIGFEARVTALDATFKLGQDESPDVLEAILASHPDADLREWMEAFNRDRRK</sequence>
<dbReference type="AlphaFoldDB" id="A0A1U6IAB6"/>
<dbReference type="EMBL" id="FVZE01000005">
    <property type="protein sequence ID" value="SLK04943.1"/>
    <property type="molecule type" value="Genomic_DNA"/>
</dbReference>
<protein>
    <submittedName>
        <fullName evidence="1">Negative transcriptional regulator, PaiB family</fullName>
    </submittedName>
</protein>
<dbReference type="RefSeq" id="WP_079731040.1">
    <property type="nucleotide sequence ID" value="NZ_FVZE01000005.1"/>
</dbReference>
<dbReference type="InterPro" id="IPR007396">
    <property type="entry name" value="TR_PAI2-type"/>
</dbReference>
<name>A0A1U6IAB6_9SPHN</name>
<proteinExistence type="predicted"/>
<keyword evidence="2" id="KW-1185">Reference proteome</keyword>
<dbReference type="STRING" id="428990.SAMN06295987_10543"/>
<dbReference type="Proteomes" id="UP000190989">
    <property type="component" value="Unassembled WGS sequence"/>
</dbReference>
<dbReference type="PANTHER" id="PTHR35802:SF1">
    <property type="entry name" value="PROTEASE SYNTHASE AND SPORULATION PROTEIN PAI 2"/>
    <property type="match status" value="1"/>
</dbReference>
<evidence type="ECO:0000313" key="1">
    <source>
        <dbReference type="EMBL" id="SLK04943.1"/>
    </source>
</evidence>
<dbReference type="SUPFAM" id="SSF50475">
    <property type="entry name" value="FMN-binding split barrel"/>
    <property type="match status" value="1"/>
</dbReference>
<dbReference type="Gene3D" id="2.30.110.10">
    <property type="entry name" value="Electron Transport, Fmn-binding Protein, Chain A"/>
    <property type="match status" value="1"/>
</dbReference>
<accession>A0A1U6IAB6</accession>